<dbReference type="AlphaFoldDB" id="A0A645FRL3"/>
<organism evidence="1">
    <name type="scientific">bioreactor metagenome</name>
    <dbReference type="NCBI Taxonomy" id="1076179"/>
    <lineage>
        <taxon>unclassified sequences</taxon>
        <taxon>metagenomes</taxon>
        <taxon>ecological metagenomes</taxon>
    </lineage>
</organism>
<gene>
    <name evidence="1" type="ORF">SDC9_164417</name>
</gene>
<reference evidence="1" key="1">
    <citation type="submission" date="2019-08" db="EMBL/GenBank/DDBJ databases">
        <authorList>
            <person name="Kucharzyk K."/>
            <person name="Murdoch R.W."/>
            <person name="Higgins S."/>
            <person name="Loffler F."/>
        </authorList>
    </citation>
    <scope>NUCLEOTIDE SEQUENCE</scope>
</reference>
<protein>
    <submittedName>
        <fullName evidence="1">Uncharacterized protein</fullName>
    </submittedName>
</protein>
<proteinExistence type="predicted"/>
<evidence type="ECO:0000313" key="1">
    <source>
        <dbReference type="EMBL" id="MPN17067.1"/>
    </source>
</evidence>
<accession>A0A645FRL3</accession>
<name>A0A645FRL3_9ZZZZ</name>
<dbReference type="EMBL" id="VSSQ01064097">
    <property type="protein sequence ID" value="MPN17067.1"/>
    <property type="molecule type" value="Genomic_DNA"/>
</dbReference>
<sequence length="117" mass="12507">MQGHHIHPEQLAGIDHVLRVGPQCSARTLPGIATIEQQRARAAGLHLLDQRRQVGEAADLAVGPGGLDKIQIGKGVRLCRSGLDTEMLEEAVAHDVRCLTEHAADAEVDVGLAEVDR</sequence>
<comment type="caution">
    <text evidence="1">The sequence shown here is derived from an EMBL/GenBank/DDBJ whole genome shotgun (WGS) entry which is preliminary data.</text>
</comment>